<evidence type="ECO:0000256" key="1">
    <source>
        <dbReference type="SAM" id="SignalP"/>
    </source>
</evidence>
<comment type="caution">
    <text evidence="2">The sequence shown here is derived from an EMBL/GenBank/DDBJ whole genome shotgun (WGS) entry which is preliminary data.</text>
</comment>
<evidence type="ECO:0008006" key="4">
    <source>
        <dbReference type="Google" id="ProtNLM"/>
    </source>
</evidence>
<organism evidence="2 3">
    <name type="scientific">Thalassobaculum litoreum DSM 18839</name>
    <dbReference type="NCBI Taxonomy" id="1123362"/>
    <lineage>
        <taxon>Bacteria</taxon>
        <taxon>Pseudomonadati</taxon>
        <taxon>Pseudomonadota</taxon>
        <taxon>Alphaproteobacteria</taxon>
        <taxon>Rhodospirillales</taxon>
        <taxon>Thalassobaculaceae</taxon>
        <taxon>Thalassobaculum</taxon>
    </lineage>
</organism>
<dbReference type="RefSeq" id="WP_051244899.1">
    <property type="nucleotide sequence ID" value="NZ_FNBW01000013.1"/>
</dbReference>
<reference evidence="2 3" key="1">
    <citation type="submission" date="2016-10" db="EMBL/GenBank/DDBJ databases">
        <authorList>
            <person name="Varghese N."/>
            <person name="Submissions S."/>
        </authorList>
    </citation>
    <scope>NUCLEOTIDE SEQUENCE [LARGE SCALE GENOMIC DNA]</scope>
    <source>
        <strain evidence="2 3">DSM 18839</strain>
    </source>
</reference>
<proteinExistence type="predicted"/>
<evidence type="ECO:0000313" key="3">
    <source>
        <dbReference type="Proteomes" id="UP000198615"/>
    </source>
</evidence>
<accession>A0A8G2BL28</accession>
<keyword evidence="3" id="KW-1185">Reference proteome</keyword>
<feature type="signal peptide" evidence="1">
    <location>
        <begin position="1"/>
        <end position="21"/>
    </location>
</feature>
<gene>
    <name evidence="2" type="ORF">SAMN05660686_03809</name>
</gene>
<dbReference type="EMBL" id="FNBW01000013">
    <property type="protein sequence ID" value="SDG25806.1"/>
    <property type="molecule type" value="Genomic_DNA"/>
</dbReference>
<dbReference type="AlphaFoldDB" id="A0A8G2BL28"/>
<evidence type="ECO:0000313" key="2">
    <source>
        <dbReference type="EMBL" id="SDG25806.1"/>
    </source>
</evidence>
<name>A0A8G2BL28_9PROT</name>
<sequence length="169" mass="18281">MTRIRTRAALLGALFPAFLLGACVNNPFGSGFAATDGRVTAISGNQQNPSDGPINRFAQFDDVPIPVDAEMDLGQTLILGSAEGWIGRLSLDTGHGMTDMYAFYEQEMPRFGWEQVTTVRARISTMTYQRGPRIATITLQPTLTKGTLVDFTVAPAQTRSGMANPPPRS</sequence>
<dbReference type="OrthoDB" id="7362340at2"/>
<feature type="chain" id="PRO_5034800406" description="Lipoprotein" evidence="1">
    <location>
        <begin position="22"/>
        <end position="169"/>
    </location>
</feature>
<keyword evidence="1" id="KW-0732">Signal</keyword>
<dbReference type="Proteomes" id="UP000198615">
    <property type="component" value="Unassembled WGS sequence"/>
</dbReference>
<protein>
    <recommendedName>
        <fullName evidence="4">Lipoprotein</fullName>
    </recommendedName>
</protein>
<dbReference type="PROSITE" id="PS51257">
    <property type="entry name" value="PROKAR_LIPOPROTEIN"/>
    <property type="match status" value="1"/>
</dbReference>